<reference evidence="1" key="1">
    <citation type="submission" date="2014-11" db="EMBL/GenBank/DDBJ databases">
        <authorList>
            <person name="Amaro Gonzalez C."/>
        </authorList>
    </citation>
    <scope>NUCLEOTIDE SEQUENCE</scope>
</reference>
<evidence type="ECO:0000313" key="1">
    <source>
        <dbReference type="EMBL" id="JAH65882.1"/>
    </source>
</evidence>
<proteinExistence type="predicted"/>
<reference evidence="1" key="2">
    <citation type="journal article" date="2015" name="Fish Shellfish Immunol.">
        <title>Early steps in the European eel (Anguilla anguilla)-Vibrio vulnificus interaction in the gills: Role of the RtxA13 toxin.</title>
        <authorList>
            <person name="Callol A."/>
            <person name="Pajuelo D."/>
            <person name="Ebbesson L."/>
            <person name="Teles M."/>
            <person name="MacKenzie S."/>
            <person name="Amaro C."/>
        </authorList>
    </citation>
    <scope>NUCLEOTIDE SEQUENCE</scope>
</reference>
<name>A0A0E9UJE5_ANGAN</name>
<protein>
    <submittedName>
        <fullName evidence="1">Uncharacterized protein</fullName>
    </submittedName>
</protein>
<dbReference type="AlphaFoldDB" id="A0A0E9UJE5"/>
<dbReference type="EMBL" id="GBXM01042695">
    <property type="protein sequence ID" value="JAH65882.1"/>
    <property type="molecule type" value="Transcribed_RNA"/>
</dbReference>
<sequence>MFSVSPPDLPNEMAWGHRKKMFYDSDYVAASELFYFSAVEPPLLARI</sequence>
<accession>A0A0E9UJE5</accession>
<organism evidence="1">
    <name type="scientific">Anguilla anguilla</name>
    <name type="common">European freshwater eel</name>
    <name type="synonym">Muraena anguilla</name>
    <dbReference type="NCBI Taxonomy" id="7936"/>
    <lineage>
        <taxon>Eukaryota</taxon>
        <taxon>Metazoa</taxon>
        <taxon>Chordata</taxon>
        <taxon>Craniata</taxon>
        <taxon>Vertebrata</taxon>
        <taxon>Euteleostomi</taxon>
        <taxon>Actinopterygii</taxon>
        <taxon>Neopterygii</taxon>
        <taxon>Teleostei</taxon>
        <taxon>Anguilliformes</taxon>
        <taxon>Anguillidae</taxon>
        <taxon>Anguilla</taxon>
    </lineage>
</organism>